<dbReference type="Pfam" id="PF07627">
    <property type="entry name" value="PSCyt3"/>
    <property type="match status" value="1"/>
</dbReference>
<protein>
    <recommendedName>
        <fullName evidence="7">DUF1592 domain-containing protein</fullName>
    </recommendedName>
</protein>
<feature type="domain" description="DUF1587" evidence="1">
    <location>
        <begin position="72"/>
        <end position="133"/>
    </location>
</feature>
<evidence type="ECO:0000313" key="5">
    <source>
        <dbReference type="EMBL" id="AUX35382.1"/>
    </source>
</evidence>
<dbReference type="InterPro" id="IPR013043">
    <property type="entry name" value="DUF1595"/>
</dbReference>
<feature type="domain" description="DUF1592" evidence="3">
    <location>
        <begin position="228"/>
        <end position="355"/>
    </location>
</feature>
<dbReference type="EMBL" id="CP012672">
    <property type="protein sequence ID" value="AUX35382.1"/>
    <property type="molecule type" value="Genomic_DNA"/>
</dbReference>
<reference evidence="5 6" key="1">
    <citation type="submission" date="2015-09" db="EMBL/GenBank/DDBJ databases">
        <title>Sorangium comparison.</title>
        <authorList>
            <person name="Zaburannyi N."/>
            <person name="Bunk B."/>
            <person name="Overmann J."/>
            <person name="Mueller R."/>
        </authorList>
    </citation>
    <scope>NUCLEOTIDE SEQUENCE [LARGE SCALE GENOMIC DNA]</scope>
    <source>
        <strain evidence="5 6">So ce836</strain>
    </source>
</reference>
<evidence type="ECO:0008006" key="7">
    <source>
        <dbReference type="Google" id="ProtNLM"/>
    </source>
</evidence>
<name>A0A4V0NH44_SORCE</name>
<evidence type="ECO:0000259" key="2">
    <source>
        <dbReference type="Pfam" id="PF07627"/>
    </source>
</evidence>
<feature type="domain" description="DUF1595" evidence="4">
    <location>
        <begin position="153"/>
        <end position="211"/>
    </location>
</feature>
<evidence type="ECO:0000259" key="1">
    <source>
        <dbReference type="Pfam" id="PF07626"/>
    </source>
</evidence>
<feature type="domain" description="DUF1588" evidence="2">
    <location>
        <begin position="374"/>
        <end position="471"/>
    </location>
</feature>
<dbReference type="InterPro" id="IPR013039">
    <property type="entry name" value="DUF1588"/>
</dbReference>
<dbReference type="AlphaFoldDB" id="A0A4V0NH44"/>
<organism evidence="5 6">
    <name type="scientific">Sorangium cellulosum</name>
    <name type="common">Polyangium cellulosum</name>
    <dbReference type="NCBI Taxonomy" id="56"/>
    <lineage>
        <taxon>Bacteria</taxon>
        <taxon>Pseudomonadati</taxon>
        <taxon>Myxococcota</taxon>
        <taxon>Polyangia</taxon>
        <taxon>Polyangiales</taxon>
        <taxon>Polyangiaceae</taxon>
        <taxon>Sorangium</taxon>
    </lineage>
</organism>
<sequence>MNLGVSRPRQTPWAGIASLCGAMLLPGCMGRIGGGDGVQESELPTLPNDPSAIDAACEANNGVLHVGLSRLRRLTREQLNNAIRDLLGVEGRPADALAPDERMGPFHSNAIAPITDLLVQQAAELAARVASEAEGRMAPIAPCSLADDDGTSCATELVERLGQRAYRRPLEADEIQGLVSLYALGRRSGGASRGFRLVIEGLLQSPSFLYHADVGESGVPSATPEPMDGYGLASRLSFFLWNSIPDAELVDLAADGSLLARDVLERQVDRMLQDPRAGATIALFHQQWLGLSELPKAQKDPELFPAYSEEMANAMLNESARFTDHVVRQGDGLLRALLSADYTFPEGPLFDLYEIEPPDGFTPGDQVSLDPSRRAGILTQAAFLARWSHHNQTSPIHRGIVVRENLMCQPLSPPPANVNNVPPPVDDVTSTRERFAQHVADPGCAGCHQFIDPIGLGFEHYDAIGKYRATDGLGEVNAAGEITSAREDLAGPYYGGVELARARSAASRSTPFTRRSIPGSRSW</sequence>
<gene>
    <name evidence="5" type="ORF">SOCE836_075730</name>
</gene>
<dbReference type="InterPro" id="IPR013042">
    <property type="entry name" value="DUF1592"/>
</dbReference>
<evidence type="ECO:0000313" key="6">
    <source>
        <dbReference type="Proteomes" id="UP000295497"/>
    </source>
</evidence>
<dbReference type="Proteomes" id="UP000295497">
    <property type="component" value="Chromosome"/>
</dbReference>
<dbReference type="Pfam" id="PF07626">
    <property type="entry name" value="PSD3"/>
    <property type="match status" value="1"/>
</dbReference>
<evidence type="ECO:0000259" key="3">
    <source>
        <dbReference type="Pfam" id="PF07631"/>
    </source>
</evidence>
<proteinExistence type="predicted"/>
<dbReference type="Pfam" id="PF07631">
    <property type="entry name" value="PSD4"/>
    <property type="match status" value="1"/>
</dbReference>
<accession>A0A4V0NH44</accession>
<evidence type="ECO:0000259" key="4">
    <source>
        <dbReference type="Pfam" id="PF07637"/>
    </source>
</evidence>
<dbReference type="Pfam" id="PF07637">
    <property type="entry name" value="PSD5"/>
    <property type="match status" value="1"/>
</dbReference>
<dbReference type="InterPro" id="IPR013036">
    <property type="entry name" value="DUF1587"/>
</dbReference>